<dbReference type="InterPro" id="IPR050432">
    <property type="entry name" value="FAD-linked_Oxidoreductases_BP"/>
</dbReference>
<dbReference type="InterPro" id="IPR036318">
    <property type="entry name" value="FAD-bd_PCMH-like_sf"/>
</dbReference>
<comment type="similarity">
    <text evidence="1">Belongs to the oxygen-dependent FAD-linked oxidoreductase family.</text>
</comment>
<protein>
    <recommendedName>
        <fullName evidence="10">RING-type domain-containing protein</fullName>
    </recommendedName>
</protein>
<feature type="region of interest" description="Disordered" evidence="9">
    <location>
        <begin position="543"/>
        <end position="589"/>
    </location>
</feature>
<reference evidence="11" key="1">
    <citation type="submission" date="2021-05" db="EMBL/GenBank/DDBJ databases">
        <authorList>
            <person name="Stam R."/>
        </authorList>
    </citation>
    <scope>NUCLEOTIDE SEQUENCE</scope>
    <source>
        <strain evidence="11">CS162</strain>
    </source>
</reference>
<dbReference type="CDD" id="cd22584">
    <property type="entry name" value="Rcat_RBR_unk"/>
    <property type="match status" value="1"/>
</dbReference>
<dbReference type="SUPFAM" id="SSF56176">
    <property type="entry name" value="FAD-binding/transporter-associated domain-like"/>
    <property type="match status" value="1"/>
</dbReference>
<gene>
    <name evidence="11" type="ORF">ALTATR162_LOCUS4150</name>
</gene>
<dbReference type="InterPro" id="IPR002867">
    <property type="entry name" value="IBR_dom"/>
</dbReference>
<dbReference type="GO" id="GO:0008270">
    <property type="term" value="F:zinc ion binding"/>
    <property type="evidence" value="ECO:0007669"/>
    <property type="project" value="UniProtKB-KW"/>
</dbReference>
<dbReference type="SUPFAM" id="SSF57850">
    <property type="entry name" value="RING/U-box"/>
    <property type="match status" value="1"/>
</dbReference>
<dbReference type="RefSeq" id="XP_043167695.1">
    <property type="nucleotide sequence ID" value="XM_043311760.1"/>
</dbReference>
<evidence type="ECO:0000256" key="4">
    <source>
        <dbReference type="ARBA" id="ARBA00022737"/>
    </source>
</evidence>
<dbReference type="PANTHER" id="PTHR13878">
    <property type="entry name" value="GULONOLACTONE OXIDASE"/>
    <property type="match status" value="1"/>
</dbReference>
<organism evidence="11 12">
    <name type="scientific">Alternaria atra</name>
    <dbReference type="NCBI Taxonomy" id="119953"/>
    <lineage>
        <taxon>Eukaryota</taxon>
        <taxon>Fungi</taxon>
        <taxon>Dikarya</taxon>
        <taxon>Ascomycota</taxon>
        <taxon>Pezizomycotina</taxon>
        <taxon>Dothideomycetes</taxon>
        <taxon>Pleosporomycetidae</taxon>
        <taxon>Pleosporales</taxon>
        <taxon>Pleosporineae</taxon>
        <taxon>Pleosporaceae</taxon>
        <taxon>Alternaria</taxon>
        <taxon>Alternaria sect. Ulocladioides</taxon>
    </lineage>
</organism>
<dbReference type="Gene3D" id="1.20.120.1750">
    <property type="match status" value="1"/>
</dbReference>
<dbReference type="Gene3D" id="3.30.465.10">
    <property type="match status" value="2"/>
</dbReference>
<keyword evidence="2" id="KW-0808">Transferase</keyword>
<feature type="region of interest" description="Disordered" evidence="9">
    <location>
        <begin position="631"/>
        <end position="690"/>
    </location>
</feature>
<comment type="caution">
    <text evidence="11">The sequence shown here is derived from an EMBL/GenBank/DDBJ whole genome shotgun (WGS) entry which is preliminary data.</text>
</comment>
<proteinExistence type="inferred from homology"/>
<evidence type="ECO:0000256" key="3">
    <source>
        <dbReference type="ARBA" id="ARBA00022723"/>
    </source>
</evidence>
<dbReference type="Proteomes" id="UP000676310">
    <property type="component" value="Unassembled WGS sequence"/>
</dbReference>
<dbReference type="OrthoDB" id="10009520at2759"/>
<evidence type="ECO:0000256" key="2">
    <source>
        <dbReference type="ARBA" id="ARBA00022679"/>
    </source>
</evidence>
<keyword evidence="8" id="KW-0560">Oxidoreductase</keyword>
<sequence length="863" mass="95982">MDEPPNAVVTAEGKMLTASATENADLYWALSGGGGGTYAVVLSMTVKAYPAKQVGGAAMQLLASSTTPEKYAAATAKLLELLPGMIDAGAMVVFLVSTQYIVIKPVTVWDSTAAYVKDVVLAPYAKALTDLGITPPIVYSELSYRDHFDRYMGPLPRGAYEVNRYQFGGRLIPRDVVENNTAELVKVYQELAAEGVLLAGSSANYQKPEGSADNGVLPAWRNAMIQLQLITNWDSTAPWANMEAAQQKMTNELMPKIEKITPGSGSYLNEADFQQPNWQSTFFGENYEKLKAIKKKYDPKDIFYILKGVGSEAWNVSKDGPAIMSKSCVICGTEESEGELLLEAPCGRHWVCADDIGNFFENATNDESLFPPQCCGTMFMLEDYEDYVPFETAWAYQMKQQGEYSVLAKFRIYCANLTCGKFLHSGSQAEDPETKITYAICEAEGCGKLTCVKCRALLDQGTQNHECQHNEDEKKFKQTVDEKGYQECFVCGTTVELAEACNHITCKCGNSFCYVCGENWPGLHGCPHYGPAVYDEEGYNQDGYHRDSGLNREGLTRRQEMIRRREEDDEADDDDDEGEGEDDEGEDPEWEVLQHLTPDQRAMINQLPHGPREDALDQFRITLFETQGITFDQFAPQPPPPPPEEFGDDGDAWEDEQDEADENREGQDEDLLFEDAPTTQLPTDPVDEDEVPADARVGQDQIDVREIQEDMVPVVLHSDDEDNVDPWHGYEGEHIITKEEGIQQGRFVDDQSEVFDSDTVTPPVDRNSEGTSQVQQVPASFPTDGPYTIVARGFVSGTTINDIEAVMNRHGAQVIGRRLMGSDPVIVQLQLATQQNAENIIATFHRRELDGRVLDVRMEDEDL</sequence>
<dbReference type="InterPro" id="IPR012951">
    <property type="entry name" value="BBE"/>
</dbReference>
<dbReference type="GO" id="GO:0016491">
    <property type="term" value="F:oxidoreductase activity"/>
    <property type="evidence" value="ECO:0007669"/>
    <property type="project" value="UniProtKB-KW"/>
</dbReference>
<evidence type="ECO:0000256" key="8">
    <source>
        <dbReference type="ARBA" id="ARBA00023002"/>
    </source>
</evidence>
<evidence type="ECO:0000313" key="12">
    <source>
        <dbReference type="Proteomes" id="UP000676310"/>
    </source>
</evidence>
<keyword evidence="3" id="KW-0479">Metal-binding</keyword>
<keyword evidence="6" id="KW-0833">Ubl conjugation pathway</keyword>
<feature type="compositionally biased region" description="Acidic residues" evidence="9">
    <location>
        <begin position="645"/>
        <end position="673"/>
    </location>
</feature>
<dbReference type="GeneID" id="67015786"/>
<feature type="domain" description="RING-type" evidence="10">
    <location>
        <begin position="324"/>
        <end position="536"/>
    </location>
</feature>
<dbReference type="InterPro" id="IPR044066">
    <property type="entry name" value="TRIAD_supradom"/>
</dbReference>
<dbReference type="GO" id="GO:0050660">
    <property type="term" value="F:flavin adenine dinucleotide binding"/>
    <property type="evidence" value="ECO:0007669"/>
    <property type="project" value="InterPro"/>
</dbReference>
<evidence type="ECO:0000256" key="1">
    <source>
        <dbReference type="ARBA" id="ARBA00005466"/>
    </source>
</evidence>
<evidence type="ECO:0000256" key="9">
    <source>
        <dbReference type="SAM" id="MobiDB-lite"/>
    </source>
</evidence>
<evidence type="ECO:0000256" key="5">
    <source>
        <dbReference type="ARBA" id="ARBA00022771"/>
    </source>
</evidence>
<keyword evidence="5" id="KW-0863">Zinc-finger</keyword>
<dbReference type="PROSITE" id="PS51873">
    <property type="entry name" value="TRIAD"/>
    <property type="match status" value="1"/>
</dbReference>
<name>A0A8J2MYY8_9PLEO</name>
<feature type="compositionally biased region" description="Acidic residues" evidence="9">
    <location>
        <begin position="567"/>
        <end position="589"/>
    </location>
</feature>
<dbReference type="GO" id="GO:0016740">
    <property type="term" value="F:transferase activity"/>
    <property type="evidence" value="ECO:0007669"/>
    <property type="project" value="UniProtKB-KW"/>
</dbReference>
<feature type="compositionally biased region" description="Basic and acidic residues" evidence="9">
    <location>
        <begin position="543"/>
        <end position="566"/>
    </location>
</feature>
<dbReference type="InterPro" id="IPR016169">
    <property type="entry name" value="FAD-bd_PCMH_sub2"/>
</dbReference>
<evidence type="ECO:0000259" key="10">
    <source>
        <dbReference type="PROSITE" id="PS51873"/>
    </source>
</evidence>
<dbReference type="PANTHER" id="PTHR13878:SF91">
    <property type="entry name" value="FAD BINDING DOMAIN PROTEIN (AFU_ORTHOLOGUE AFUA_6G12070)-RELATED"/>
    <property type="match status" value="1"/>
</dbReference>
<accession>A0A8J2MYY8</accession>
<dbReference type="AlphaFoldDB" id="A0A8J2MYY8"/>
<keyword evidence="12" id="KW-1185">Reference proteome</keyword>
<keyword evidence="7" id="KW-0862">Zinc</keyword>
<evidence type="ECO:0000256" key="7">
    <source>
        <dbReference type="ARBA" id="ARBA00022833"/>
    </source>
</evidence>
<dbReference type="EMBL" id="CAJRGZ010000017">
    <property type="protein sequence ID" value="CAG5156352.1"/>
    <property type="molecule type" value="Genomic_DNA"/>
</dbReference>
<dbReference type="Pfam" id="PF08031">
    <property type="entry name" value="BBE"/>
    <property type="match status" value="1"/>
</dbReference>
<evidence type="ECO:0000313" key="11">
    <source>
        <dbReference type="EMBL" id="CAG5156352.1"/>
    </source>
</evidence>
<keyword evidence="4" id="KW-0677">Repeat</keyword>
<evidence type="ECO:0000256" key="6">
    <source>
        <dbReference type="ARBA" id="ARBA00022786"/>
    </source>
</evidence>
<dbReference type="Pfam" id="PF01485">
    <property type="entry name" value="IBR"/>
    <property type="match status" value="1"/>
</dbReference>